<feature type="transmembrane region" description="Helical" evidence="9">
    <location>
        <begin position="355"/>
        <end position="379"/>
    </location>
</feature>
<keyword evidence="3 9" id="KW-0813">Transport</keyword>
<evidence type="ECO:0000256" key="10">
    <source>
        <dbReference type="SAM" id="MobiDB-lite"/>
    </source>
</evidence>
<feature type="transmembrane region" description="Helical" evidence="9">
    <location>
        <begin position="220"/>
        <end position="239"/>
    </location>
</feature>
<feature type="transmembrane region" description="Helical" evidence="9">
    <location>
        <begin position="191"/>
        <end position="208"/>
    </location>
</feature>
<feature type="transmembrane region" description="Helical" evidence="9">
    <location>
        <begin position="151"/>
        <end position="171"/>
    </location>
</feature>
<evidence type="ECO:0000313" key="11">
    <source>
        <dbReference type="EMBL" id="AGF72818.1"/>
    </source>
</evidence>
<proteinExistence type="inferred from homology"/>
<evidence type="ECO:0000256" key="6">
    <source>
        <dbReference type="ARBA" id="ARBA00022847"/>
    </source>
</evidence>
<keyword evidence="8 9" id="KW-0472">Membrane</keyword>
<gene>
    <name evidence="11" type="ORF">A605_09080</name>
</gene>
<keyword evidence="6 9" id="KW-0769">Symport</keyword>
<feature type="compositionally biased region" description="Basic and acidic residues" evidence="10">
    <location>
        <begin position="480"/>
        <end position="495"/>
    </location>
</feature>
<keyword evidence="12" id="KW-1185">Reference proteome</keyword>
<dbReference type="GO" id="GO:0005283">
    <property type="term" value="F:amino acid:sodium symporter activity"/>
    <property type="evidence" value="ECO:0007669"/>
    <property type="project" value="InterPro"/>
</dbReference>
<dbReference type="eggNOG" id="COG1115">
    <property type="taxonomic scope" value="Bacteria"/>
</dbReference>
<dbReference type="EMBL" id="CP003697">
    <property type="protein sequence ID" value="AGF72818.1"/>
    <property type="molecule type" value="Genomic_DNA"/>
</dbReference>
<evidence type="ECO:0000313" key="12">
    <source>
        <dbReference type="Proteomes" id="UP000011723"/>
    </source>
</evidence>
<dbReference type="Proteomes" id="UP000011723">
    <property type="component" value="Chromosome"/>
</dbReference>
<comment type="subcellular location">
    <subcellularLocation>
        <location evidence="1 9">Cell membrane</location>
        <topology evidence="1 9">Multi-pass membrane protein</topology>
    </subcellularLocation>
</comment>
<evidence type="ECO:0000256" key="3">
    <source>
        <dbReference type="ARBA" id="ARBA00022448"/>
    </source>
</evidence>
<accession>M1NN77</accession>
<keyword evidence="4 9" id="KW-1003">Cell membrane</keyword>
<dbReference type="STRING" id="1121362.A605_09080"/>
<reference evidence="11 12" key="1">
    <citation type="journal article" date="2012" name="Stand. Genomic Sci.">
        <title>Genome sequence of the halotolerant bacterium Corynebacterium halotolerans type strain YIM 70093(T) (= DSM 44683(T)).</title>
        <authorList>
            <person name="Ruckert C."/>
            <person name="Albersmeier A."/>
            <person name="Al-Dilaimi A."/>
            <person name="Niehaus K."/>
            <person name="Szczepanowski R."/>
            <person name="Kalinowski J."/>
        </authorList>
    </citation>
    <scope>NUCLEOTIDE SEQUENCE [LARGE SCALE GENOMIC DNA]</scope>
    <source>
        <strain evidence="11">YIM 70093</strain>
    </source>
</reference>
<comment type="similarity">
    <text evidence="2 9">Belongs to the alanine or glycine:cation symporter (AGCS) (TC 2.A.25) family.</text>
</comment>
<feature type="transmembrane region" description="Helical" evidence="9">
    <location>
        <begin position="422"/>
        <end position="445"/>
    </location>
</feature>
<dbReference type="AlphaFoldDB" id="M1NN77"/>
<feature type="region of interest" description="Disordered" evidence="10">
    <location>
        <begin position="476"/>
        <end position="495"/>
    </location>
</feature>
<evidence type="ECO:0000256" key="7">
    <source>
        <dbReference type="ARBA" id="ARBA00022989"/>
    </source>
</evidence>
<dbReference type="PATRIC" id="fig|1121362.3.peg.1833"/>
<organism evidence="11 12">
    <name type="scientific">Corynebacterium halotolerans YIM 70093 = DSM 44683</name>
    <dbReference type="NCBI Taxonomy" id="1121362"/>
    <lineage>
        <taxon>Bacteria</taxon>
        <taxon>Bacillati</taxon>
        <taxon>Actinomycetota</taxon>
        <taxon>Actinomycetes</taxon>
        <taxon>Mycobacteriales</taxon>
        <taxon>Corynebacteriaceae</taxon>
        <taxon>Corynebacterium</taxon>
    </lineage>
</organism>
<dbReference type="GO" id="GO:0005886">
    <property type="term" value="C:plasma membrane"/>
    <property type="evidence" value="ECO:0007669"/>
    <property type="project" value="UniProtKB-SubCell"/>
</dbReference>
<dbReference type="InterPro" id="IPR001463">
    <property type="entry name" value="Na/Ala_symport"/>
</dbReference>
<sequence length="495" mass="52718">MTAIETFVTDVINDNLWQVIPFLLIAAGVYFGARTVIVQLRMIPEMFKAVVERPGGKGADRDKDAEGISAFKAFTISAASRVGTGNVAGVAVAITLGGPGAVFWMWMIALIGGATSFVESTLAQLWKTRDSDGTYHGGPAYYMTRGMNARWLAVIFAVAISITYGFVYNAIQTNSIVEAVGGSLDSDSMTVKVIVGVVLGLVTAAIIFGGVRRIANVTQIVVPFMAVAYLIVGVLVVVINLDQVPGMIADIVGHALGFREIAGAAVGAAFMNGMRRGLFSNEAGQGSAPNAAATATVSHPVKQGLVQTLGVYFDTLVVCSITAFIILLGNQHTYGDEIQGASLTQDALAAQVGDWGVHFVTFILFFLAFSSIIGNYYLAQANIQYLTSSKTWLNAFRVVVVICVFGGAIGSLPLVWALGDTFAATMVVINLIAIVPLAGVAIKLLKNYNAQRRQGLDPVFHRDMLPELPNVEVWDGSDPVTRRSPEDLRRAEELS</sequence>
<dbReference type="NCBIfam" id="TIGR00835">
    <property type="entry name" value="agcS"/>
    <property type="match status" value="1"/>
</dbReference>
<dbReference type="OrthoDB" id="9806926at2"/>
<dbReference type="Gene3D" id="1.20.1740.10">
    <property type="entry name" value="Amino acid/polyamine transporter I"/>
    <property type="match status" value="1"/>
</dbReference>
<feature type="transmembrane region" description="Helical" evidence="9">
    <location>
        <begin position="391"/>
        <end position="416"/>
    </location>
</feature>
<feature type="transmembrane region" description="Helical" evidence="9">
    <location>
        <begin position="309"/>
        <end position="328"/>
    </location>
</feature>
<evidence type="ECO:0000256" key="9">
    <source>
        <dbReference type="RuleBase" id="RU363064"/>
    </source>
</evidence>
<evidence type="ECO:0000256" key="2">
    <source>
        <dbReference type="ARBA" id="ARBA00009261"/>
    </source>
</evidence>
<evidence type="ECO:0000256" key="8">
    <source>
        <dbReference type="ARBA" id="ARBA00023136"/>
    </source>
</evidence>
<dbReference type="HOGENOM" id="CLU_024867_0_1_11"/>
<dbReference type="PROSITE" id="PS00873">
    <property type="entry name" value="NA_ALANINE_SYMP"/>
    <property type="match status" value="1"/>
</dbReference>
<evidence type="ECO:0000256" key="1">
    <source>
        <dbReference type="ARBA" id="ARBA00004651"/>
    </source>
</evidence>
<dbReference type="PANTHER" id="PTHR30330:SF1">
    <property type="entry name" value="AMINO-ACID CARRIER PROTEIN ALST"/>
    <property type="match status" value="1"/>
</dbReference>
<protein>
    <submittedName>
        <fullName evidence="11">Uncharacterized protein</fullName>
    </submittedName>
</protein>
<dbReference type="FunFam" id="1.20.1740.10:FF:000004">
    <property type="entry name" value="Sodium:alanine symporter family protein"/>
    <property type="match status" value="1"/>
</dbReference>
<dbReference type="Pfam" id="PF01235">
    <property type="entry name" value="Na_Ala_symp"/>
    <property type="match status" value="1"/>
</dbReference>
<dbReference type="RefSeq" id="WP_015401237.1">
    <property type="nucleotide sequence ID" value="NC_020302.1"/>
</dbReference>
<name>M1NN77_9CORY</name>
<feature type="transmembrane region" description="Helical" evidence="9">
    <location>
        <begin position="16"/>
        <end position="37"/>
    </location>
</feature>
<dbReference type="PANTHER" id="PTHR30330">
    <property type="entry name" value="AGSS FAMILY TRANSPORTER, SODIUM-ALANINE"/>
    <property type="match status" value="1"/>
</dbReference>
<evidence type="ECO:0000256" key="5">
    <source>
        <dbReference type="ARBA" id="ARBA00022692"/>
    </source>
</evidence>
<evidence type="ECO:0000256" key="4">
    <source>
        <dbReference type="ARBA" id="ARBA00022475"/>
    </source>
</evidence>
<dbReference type="PRINTS" id="PR00175">
    <property type="entry name" value="NAALASMPORT"/>
</dbReference>
<keyword evidence="7 9" id="KW-1133">Transmembrane helix</keyword>
<dbReference type="KEGG" id="chn:A605_09080"/>
<keyword evidence="5 9" id="KW-0812">Transmembrane</keyword>